<dbReference type="InterPro" id="IPR017452">
    <property type="entry name" value="GPCR_Rhodpsn_7TM"/>
</dbReference>
<sequence length="323" mass="36959">MSSTVYLSTVQQYLTRYGMTTYIILGNIGLLLNIAIFIWPAYRRNPCSIYILAASFCGLIGLNISAVPVVYALDNANPVTASLFFCQFQFYFRHSFNQMMRTYFIFACIDRYAISSNNVRIRSFSQYRTTIYIIICIPIFWLLLSIFPVMLRSLENGKCQGKPGSPSIILSVYISIVVGVVPLISMIIFGILMLKNLKNIRARVQPTGISSVIKYGLHKRDRDMMRMLLIETMCYITTTAPLSISLIYQAASQTVTKGNDQQRIESFITYFTGTFLIYFNNSLSFWIYIVVSRSFRLELKNLFLKCYELIAGKQIQINTLSTT</sequence>
<evidence type="ECO:0000259" key="9">
    <source>
        <dbReference type="PROSITE" id="PS50262"/>
    </source>
</evidence>
<keyword evidence="6" id="KW-0675">Receptor</keyword>
<feature type="transmembrane region" description="Helical" evidence="8">
    <location>
        <begin position="268"/>
        <end position="291"/>
    </location>
</feature>
<keyword evidence="7" id="KW-0807">Transducer</keyword>
<dbReference type="Gene3D" id="1.20.1070.10">
    <property type="entry name" value="Rhodopsin 7-helix transmembrane proteins"/>
    <property type="match status" value="1"/>
</dbReference>
<feature type="domain" description="G-protein coupled receptors family 1 profile" evidence="9">
    <location>
        <begin position="29"/>
        <end position="288"/>
    </location>
</feature>
<dbReference type="PROSITE" id="PS50262">
    <property type="entry name" value="G_PROTEIN_RECEP_F1_2"/>
    <property type="match status" value="1"/>
</dbReference>
<comment type="subcellular location">
    <subcellularLocation>
        <location evidence="1">Membrane</location>
        <topology evidence="1">Multi-pass membrane protein</topology>
    </subcellularLocation>
</comment>
<dbReference type="PANTHER" id="PTHR24243">
    <property type="entry name" value="G-PROTEIN COUPLED RECEPTOR"/>
    <property type="match status" value="1"/>
</dbReference>
<dbReference type="Proteomes" id="UP000663860">
    <property type="component" value="Unassembled WGS sequence"/>
</dbReference>
<evidence type="ECO:0000313" key="12">
    <source>
        <dbReference type="Proteomes" id="UP000663860"/>
    </source>
</evidence>
<feature type="transmembrane region" description="Helical" evidence="8">
    <location>
        <begin position="170"/>
        <end position="194"/>
    </location>
</feature>
<proteinExistence type="predicted"/>
<evidence type="ECO:0000313" key="11">
    <source>
        <dbReference type="EMBL" id="CAF4062137.1"/>
    </source>
</evidence>
<dbReference type="InterPro" id="IPR000276">
    <property type="entry name" value="GPCR_Rhodpsn"/>
</dbReference>
<dbReference type="Proteomes" id="UP000663868">
    <property type="component" value="Unassembled WGS sequence"/>
</dbReference>
<evidence type="ECO:0000256" key="4">
    <source>
        <dbReference type="ARBA" id="ARBA00023040"/>
    </source>
</evidence>
<keyword evidence="5 8" id="KW-0472">Membrane</keyword>
<evidence type="ECO:0000256" key="2">
    <source>
        <dbReference type="ARBA" id="ARBA00022692"/>
    </source>
</evidence>
<feature type="transmembrane region" description="Helical" evidence="8">
    <location>
        <begin position="49"/>
        <end position="70"/>
    </location>
</feature>
<dbReference type="SUPFAM" id="SSF81321">
    <property type="entry name" value="Family A G protein-coupled receptor-like"/>
    <property type="match status" value="1"/>
</dbReference>
<evidence type="ECO:0000256" key="5">
    <source>
        <dbReference type="ARBA" id="ARBA00023136"/>
    </source>
</evidence>
<accession>A0A813XHJ3</accession>
<dbReference type="EMBL" id="CAJOBB010003851">
    <property type="protein sequence ID" value="CAF4062137.1"/>
    <property type="molecule type" value="Genomic_DNA"/>
</dbReference>
<protein>
    <recommendedName>
        <fullName evidence="9">G-protein coupled receptors family 1 profile domain-containing protein</fullName>
    </recommendedName>
</protein>
<feature type="transmembrane region" description="Helical" evidence="8">
    <location>
        <begin position="228"/>
        <end position="248"/>
    </location>
</feature>
<keyword evidence="4" id="KW-0297">G-protein coupled receptor</keyword>
<keyword evidence="2 8" id="KW-0812">Transmembrane</keyword>
<keyword evidence="3 8" id="KW-1133">Transmembrane helix</keyword>
<evidence type="ECO:0000256" key="7">
    <source>
        <dbReference type="ARBA" id="ARBA00023224"/>
    </source>
</evidence>
<evidence type="ECO:0000256" key="6">
    <source>
        <dbReference type="ARBA" id="ARBA00023170"/>
    </source>
</evidence>
<evidence type="ECO:0000256" key="8">
    <source>
        <dbReference type="SAM" id="Phobius"/>
    </source>
</evidence>
<comment type="caution">
    <text evidence="10">The sequence shown here is derived from an EMBL/GenBank/DDBJ whole genome shotgun (WGS) entry which is preliminary data.</text>
</comment>
<evidence type="ECO:0000256" key="3">
    <source>
        <dbReference type="ARBA" id="ARBA00022989"/>
    </source>
</evidence>
<evidence type="ECO:0000313" key="10">
    <source>
        <dbReference type="EMBL" id="CAF0876223.1"/>
    </source>
</evidence>
<dbReference type="Pfam" id="PF00001">
    <property type="entry name" value="7tm_1"/>
    <property type="match status" value="1"/>
</dbReference>
<dbReference type="GO" id="GO:0016020">
    <property type="term" value="C:membrane"/>
    <property type="evidence" value="ECO:0007669"/>
    <property type="project" value="UniProtKB-SubCell"/>
</dbReference>
<feature type="transmembrane region" description="Helical" evidence="8">
    <location>
        <begin position="20"/>
        <end position="42"/>
    </location>
</feature>
<dbReference type="EMBL" id="CAJNOE010000080">
    <property type="protein sequence ID" value="CAF0876223.1"/>
    <property type="molecule type" value="Genomic_DNA"/>
</dbReference>
<reference evidence="10" key="1">
    <citation type="submission" date="2021-02" db="EMBL/GenBank/DDBJ databases">
        <authorList>
            <person name="Nowell W R."/>
        </authorList>
    </citation>
    <scope>NUCLEOTIDE SEQUENCE</scope>
</reference>
<feature type="transmembrane region" description="Helical" evidence="8">
    <location>
        <begin position="76"/>
        <end position="92"/>
    </location>
</feature>
<organism evidence="10 12">
    <name type="scientific">Adineta steineri</name>
    <dbReference type="NCBI Taxonomy" id="433720"/>
    <lineage>
        <taxon>Eukaryota</taxon>
        <taxon>Metazoa</taxon>
        <taxon>Spiralia</taxon>
        <taxon>Gnathifera</taxon>
        <taxon>Rotifera</taxon>
        <taxon>Eurotatoria</taxon>
        <taxon>Bdelloidea</taxon>
        <taxon>Adinetida</taxon>
        <taxon>Adinetidae</taxon>
        <taxon>Adineta</taxon>
    </lineage>
</organism>
<dbReference type="AlphaFoldDB" id="A0A813XHJ3"/>
<evidence type="ECO:0000256" key="1">
    <source>
        <dbReference type="ARBA" id="ARBA00004141"/>
    </source>
</evidence>
<name>A0A813XHJ3_9BILA</name>
<dbReference type="GO" id="GO:0004930">
    <property type="term" value="F:G protein-coupled receptor activity"/>
    <property type="evidence" value="ECO:0007669"/>
    <property type="project" value="UniProtKB-KW"/>
</dbReference>
<gene>
    <name evidence="10" type="ORF">IZO911_LOCUS10935</name>
    <name evidence="11" type="ORF">KXQ929_LOCUS32213</name>
</gene>
<feature type="transmembrane region" description="Helical" evidence="8">
    <location>
        <begin position="130"/>
        <end position="150"/>
    </location>
</feature>
<dbReference type="PANTHER" id="PTHR24243:SF208">
    <property type="entry name" value="PYROKININ-1 RECEPTOR"/>
    <property type="match status" value="1"/>
</dbReference>